<dbReference type="Proteomes" id="UP000198951">
    <property type="component" value="Unassembled WGS sequence"/>
</dbReference>
<reference evidence="2" key="1">
    <citation type="submission" date="2016-10" db="EMBL/GenBank/DDBJ databases">
        <authorList>
            <person name="Varghese N."/>
            <person name="Submissions S."/>
        </authorList>
    </citation>
    <scope>NUCLEOTIDE SEQUENCE [LARGE SCALE GENOMIC DNA]</scope>
    <source>
        <strain evidence="2">DSM 22376</strain>
    </source>
</reference>
<sequence>MKQILINSFFIVFLIQLGVAQNIKGKIIDAATGESIPYANIKVNESENLVSNGEGYFTLSENNSQDETLLTVSYLGYVNQQLTVAELKKYDYSIKLTPGVFQLNDVAVSNIKPNPYEIMANVKANLSRNYTTGEKGSKEMFFYRTSNYFNPSIIDVEINKSTGFSKQALSKVNNDLQGFSKKLISHPPLSFTDILCNYYSVKTKKADKFVFTSKLAVLKATVLKNEGESTSLDDLEKTAMDMMLQHLDSTKYYRVKSGFFGSRDTISLRKDFNRKKKTGVNIEIKNQLTATKSNLNSFMYQNNLLKNKRFDFIQKPELYDYTFEGTTYTNQNEFAYVLTFKPRRSKAMYVGKLYISETDYAVLRTDYVLDEGEKLHNFNMKFLLGIKVSENVSKGTIIYKKRAEDDNYYMQYAATETGNYFYLNRPLKLIELTSGEKDVLALDFKIEANNRNKTEFLNMSRTEASVAAIEKIKEQDFKFITIKSYDPKIWKDYNAIEPLQEMKQFKAIN</sequence>
<dbReference type="RefSeq" id="WP_091086769.1">
    <property type="nucleotide sequence ID" value="NZ_FNRD01000004.1"/>
</dbReference>
<dbReference type="InterPro" id="IPR008969">
    <property type="entry name" value="CarboxyPept-like_regulatory"/>
</dbReference>
<evidence type="ECO:0000313" key="2">
    <source>
        <dbReference type="Proteomes" id="UP000198951"/>
    </source>
</evidence>
<evidence type="ECO:0000313" key="1">
    <source>
        <dbReference type="EMBL" id="SEA38055.1"/>
    </source>
</evidence>
<name>A0A1H4AQ59_9FLAO</name>
<accession>A0A1H4AQ59</accession>
<gene>
    <name evidence="1" type="ORF">SAMN05443667_1047</name>
</gene>
<dbReference type="STRING" id="150146.SAMN05443667_1047"/>
<dbReference type="SUPFAM" id="SSF49464">
    <property type="entry name" value="Carboxypeptidase regulatory domain-like"/>
    <property type="match status" value="1"/>
</dbReference>
<protein>
    <submittedName>
        <fullName evidence="1">CarboxypepD_reg-like domain-containing protein</fullName>
    </submittedName>
</protein>
<dbReference type="Pfam" id="PF13715">
    <property type="entry name" value="CarbopepD_reg_2"/>
    <property type="match status" value="1"/>
</dbReference>
<dbReference type="Gene3D" id="2.60.40.1120">
    <property type="entry name" value="Carboxypeptidase-like, regulatory domain"/>
    <property type="match status" value="1"/>
</dbReference>
<dbReference type="AlphaFoldDB" id="A0A1H4AQ59"/>
<dbReference type="EMBL" id="FNRD01000004">
    <property type="protein sequence ID" value="SEA38055.1"/>
    <property type="molecule type" value="Genomic_DNA"/>
</dbReference>
<dbReference type="OrthoDB" id="1433475at2"/>
<keyword evidence="2" id="KW-1185">Reference proteome</keyword>
<organism evidence="1 2">
    <name type="scientific">Flavobacterium gillisiae</name>
    <dbReference type="NCBI Taxonomy" id="150146"/>
    <lineage>
        <taxon>Bacteria</taxon>
        <taxon>Pseudomonadati</taxon>
        <taxon>Bacteroidota</taxon>
        <taxon>Flavobacteriia</taxon>
        <taxon>Flavobacteriales</taxon>
        <taxon>Flavobacteriaceae</taxon>
        <taxon>Flavobacterium</taxon>
    </lineage>
</organism>
<proteinExistence type="predicted"/>